<feature type="compositionally biased region" description="Polar residues" evidence="1">
    <location>
        <begin position="155"/>
        <end position="164"/>
    </location>
</feature>
<dbReference type="Gramene" id="KOM43819">
    <property type="protein sequence ID" value="KOM43819"/>
    <property type="gene ID" value="LR48_Vigan05g142400"/>
</dbReference>
<feature type="compositionally biased region" description="Basic and acidic residues" evidence="1">
    <location>
        <begin position="1"/>
        <end position="17"/>
    </location>
</feature>
<sequence>MAHDKESIQHDPQEKENTLSSVGRGVHTEGSLEQLPRPQVQQHTGYIHIPPSREFHGPASKRVWHPAAMECHGLILEAKQLRMGGFTREWEAEGVCSVSTLAEEIIKFLEKGLPRPGAREAARSGSSKNNSTHISSRGQQQAFTRPTGLHGPASFKQQQRTSMRASRKGPSRREREDIHF</sequence>
<dbReference type="AlphaFoldDB" id="A0A0L9UMN7"/>
<evidence type="ECO:0000313" key="3">
    <source>
        <dbReference type="Proteomes" id="UP000053144"/>
    </source>
</evidence>
<feature type="region of interest" description="Disordered" evidence="1">
    <location>
        <begin position="115"/>
        <end position="180"/>
    </location>
</feature>
<dbReference type="EMBL" id="CM003375">
    <property type="protein sequence ID" value="KOM43819.1"/>
    <property type="molecule type" value="Genomic_DNA"/>
</dbReference>
<feature type="compositionally biased region" description="Polar residues" evidence="1">
    <location>
        <begin position="124"/>
        <end position="144"/>
    </location>
</feature>
<feature type="region of interest" description="Disordered" evidence="1">
    <location>
        <begin position="1"/>
        <end position="42"/>
    </location>
</feature>
<evidence type="ECO:0000313" key="2">
    <source>
        <dbReference type="EMBL" id="KOM43819.1"/>
    </source>
</evidence>
<dbReference type="Proteomes" id="UP000053144">
    <property type="component" value="Chromosome 5"/>
</dbReference>
<protein>
    <submittedName>
        <fullName evidence="2">Uncharacterized protein</fullName>
    </submittedName>
</protein>
<accession>A0A0L9UMN7</accession>
<evidence type="ECO:0000256" key="1">
    <source>
        <dbReference type="SAM" id="MobiDB-lite"/>
    </source>
</evidence>
<proteinExistence type="predicted"/>
<name>A0A0L9UMN7_PHAAN</name>
<gene>
    <name evidence="2" type="ORF">LR48_Vigan05g142400</name>
</gene>
<reference evidence="3" key="1">
    <citation type="journal article" date="2015" name="Proc. Natl. Acad. Sci. U.S.A.">
        <title>Genome sequencing of adzuki bean (Vigna angularis) provides insight into high starch and low fat accumulation and domestication.</title>
        <authorList>
            <person name="Yang K."/>
            <person name="Tian Z."/>
            <person name="Chen C."/>
            <person name="Luo L."/>
            <person name="Zhao B."/>
            <person name="Wang Z."/>
            <person name="Yu L."/>
            <person name="Li Y."/>
            <person name="Sun Y."/>
            <person name="Li W."/>
            <person name="Chen Y."/>
            <person name="Li Y."/>
            <person name="Zhang Y."/>
            <person name="Ai D."/>
            <person name="Zhao J."/>
            <person name="Shang C."/>
            <person name="Ma Y."/>
            <person name="Wu B."/>
            <person name="Wang M."/>
            <person name="Gao L."/>
            <person name="Sun D."/>
            <person name="Zhang P."/>
            <person name="Guo F."/>
            <person name="Wang W."/>
            <person name="Li Y."/>
            <person name="Wang J."/>
            <person name="Varshney R.K."/>
            <person name="Wang J."/>
            <person name="Ling H.Q."/>
            <person name="Wan P."/>
        </authorList>
    </citation>
    <scope>NUCLEOTIDE SEQUENCE</scope>
    <source>
        <strain evidence="3">cv. Jingnong 6</strain>
    </source>
</reference>
<feature type="compositionally biased region" description="Basic and acidic residues" evidence="1">
    <location>
        <begin position="171"/>
        <end position="180"/>
    </location>
</feature>
<organism evidence="2 3">
    <name type="scientific">Phaseolus angularis</name>
    <name type="common">Azuki bean</name>
    <name type="synonym">Vigna angularis</name>
    <dbReference type="NCBI Taxonomy" id="3914"/>
    <lineage>
        <taxon>Eukaryota</taxon>
        <taxon>Viridiplantae</taxon>
        <taxon>Streptophyta</taxon>
        <taxon>Embryophyta</taxon>
        <taxon>Tracheophyta</taxon>
        <taxon>Spermatophyta</taxon>
        <taxon>Magnoliopsida</taxon>
        <taxon>eudicotyledons</taxon>
        <taxon>Gunneridae</taxon>
        <taxon>Pentapetalae</taxon>
        <taxon>rosids</taxon>
        <taxon>fabids</taxon>
        <taxon>Fabales</taxon>
        <taxon>Fabaceae</taxon>
        <taxon>Papilionoideae</taxon>
        <taxon>50 kb inversion clade</taxon>
        <taxon>NPAAA clade</taxon>
        <taxon>indigoferoid/millettioid clade</taxon>
        <taxon>Phaseoleae</taxon>
        <taxon>Vigna</taxon>
    </lineage>
</organism>